<reference evidence="2 3" key="1">
    <citation type="journal article" date="2008" name="Nature">
        <title>The genome of the model beetle and pest Tribolium castaneum.</title>
        <authorList>
            <consortium name="Tribolium Genome Sequencing Consortium"/>
            <person name="Richards S."/>
            <person name="Gibbs R.A."/>
            <person name="Weinstock G.M."/>
            <person name="Brown S.J."/>
            <person name="Denell R."/>
            <person name="Beeman R.W."/>
            <person name="Gibbs R."/>
            <person name="Beeman R.W."/>
            <person name="Brown S.J."/>
            <person name="Bucher G."/>
            <person name="Friedrich M."/>
            <person name="Grimmelikhuijzen C.J."/>
            <person name="Klingler M."/>
            <person name="Lorenzen M."/>
            <person name="Richards S."/>
            <person name="Roth S."/>
            <person name="Schroder R."/>
            <person name="Tautz D."/>
            <person name="Zdobnov E.M."/>
            <person name="Muzny D."/>
            <person name="Gibbs R.A."/>
            <person name="Weinstock G.M."/>
            <person name="Attaway T."/>
            <person name="Bell S."/>
            <person name="Buhay C.J."/>
            <person name="Chandrabose M.N."/>
            <person name="Chavez D."/>
            <person name="Clerk-Blankenburg K.P."/>
            <person name="Cree A."/>
            <person name="Dao M."/>
            <person name="Davis C."/>
            <person name="Chacko J."/>
            <person name="Dinh H."/>
            <person name="Dugan-Rocha S."/>
            <person name="Fowler G."/>
            <person name="Garner T.T."/>
            <person name="Garnes J."/>
            <person name="Gnirke A."/>
            <person name="Hawes A."/>
            <person name="Hernandez J."/>
            <person name="Hines S."/>
            <person name="Holder M."/>
            <person name="Hume J."/>
            <person name="Jhangiani S.N."/>
            <person name="Joshi V."/>
            <person name="Khan Z.M."/>
            <person name="Jackson L."/>
            <person name="Kovar C."/>
            <person name="Kowis A."/>
            <person name="Lee S."/>
            <person name="Lewis L.R."/>
            <person name="Margolis J."/>
            <person name="Morgan M."/>
            <person name="Nazareth L.V."/>
            <person name="Nguyen N."/>
            <person name="Okwuonu G."/>
            <person name="Parker D."/>
            <person name="Richards S."/>
            <person name="Ruiz S.J."/>
            <person name="Santibanez J."/>
            <person name="Savard J."/>
            <person name="Scherer S.E."/>
            <person name="Schneider B."/>
            <person name="Sodergren E."/>
            <person name="Tautz D."/>
            <person name="Vattahil S."/>
            <person name="Villasana D."/>
            <person name="White C.S."/>
            <person name="Wright R."/>
            <person name="Park Y."/>
            <person name="Beeman R.W."/>
            <person name="Lord J."/>
            <person name="Oppert B."/>
            <person name="Lorenzen M."/>
            <person name="Brown S."/>
            <person name="Wang L."/>
            <person name="Savard J."/>
            <person name="Tautz D."/>
            <person name="Richards S."/>
            <person name="Weinstock G."/>
            <person name="Gibbs R.A."/>
            <person name="Liu Y."/>
            <person name="Worley K."/>
            <person name="Weinstock G."/>
            <person name="Elsik C.G."/>
            <person name="Reese J.T."/>
            <person name="Elhaik E."/>
            <person name="Landan G."/>
            <person name="Graur D."/>
            <person name="Arensburger P."/>
            <person name="Atkinson P."/>
            <person name="Beeman R.W."/>
            <person name="Beidler J."/>
            <person name="Brown S.J."/>
            <person name="Demuth J.P."/>
            <person name="Drury D.W."/>
            <person name="Du Y.Z."/>
            <person name="Fujiwara H."/>
            <person name="Lorenzen M."/>
            <person name="Maselli V."/>
            <person name="Osanai M."/>
            <person name="Park Y."/>
            <person name="Robertson H.M."/>
            <person name="Tu Z."/>
            <person name="Wang J.J."/>
            <person name="Wang S."/>
            <person name="Richards S."/>
            <person name="Song H."/>
            <person name="Zhang L."/>
            <person name="Sodergren E."/>
            <person name="Werner D."/>
            <person name="Stanke M."/>
            <person name="Morgenstern B."/>
            <person name="Solovyev V."/>
            <person name="Kosarev P."/>
            <person name="Brown G."/>
            <person name="Chen H.C."/>
            <person name="Ermolaeva O."/>
            <person name="Hlavina W."/>
            <person name="Kapustin Y."/>
            <person name="Kiryutin B."/>
            <person name="Kitts P."/>
            <person name="Maglott D."/>
            <person name="Pruitt K."/>
            <person name="Sapojnikov V."/>
            <person name="Souvorov A."/>
            <person name="Mackey A.J."/>
            <person name="Waterhouse R.M."/>
            <person name="Wyder S."/>
            <person name="Zdobnov E.M."/>
            <person name="Zdobnov E.M."/>
            <person name="Wyder S."/>
            <person name="Kriventseva E.V."/>
            <person name="Kadowaki T."/>
            <person name="Bork P."/>
            <person name="Aranda M."/>
            <person name="Bao R."/>
            <person name="Beermann A."/>
            <person name="Berns N."/>
            <person name="Bolognesi R."/>
            <person name="Bonneton F."/>
            <person name="Bopp D."/>
            <person name="Brown S.J."/>
            <person name="Bucher G."/>
            <person name="Butts T."/>
            <person name="Chaumot A."/>
            <person name="Denell R.E."/>
            <person name="Ferrier D.E."/>
            <person name="Friedrich M."/>
            <person name="Gordon C.M."/>
            <person name="Jindra M."/>
            <person name="Klingler M."/>
            <person name="Lan Q."/>
            <person name="Lattorff H.M."/>
            <person name="Laudet V."/>
            <person name="von Levetsow C."/>
            <person name="Liu Z."/>
            <person name="Lutz R."/>
            <person name="Lynch J.A."/>
            <person name="da Fonseca R.N."/>
            <person name="Posnien N."/>
            <person name="Reuter R."/>
            <person name="Roth S."/>
            <person name="Savard J."/>
            <person name="Schinko J.B."/>
            <person name="Schmitt C."/>
            <person name="Schoppmeier M."/>
            <person name="Schroder R."/>
            <person name="Shippy T.D."/>
            <person name="Simonnet F."/>
            <person name="Marques-Souza H."/>
            <person name="Tautz D."/>
            <person name="Tomoyasu Y."/>
            <person name="Trauner J."/>
            <person name="Van der Zee M."/>
            <person name="Vervoort M."/>
            <person name="Wittkopp N."/>
            <person name="Wimmer E.A."/>
            <person name="Yang X."/>
            <person name="Jones A.K."/>
            <person name="Sattelle D.B."/>
            <person name="Ebert P.R."/>
            <person name="Nelson D."/>
            <person name="Scott J.G."/>
            <person name="Beeman R.W."/>
            <person name="Muthukrishnan S."/>
            <person name="Kramer K.J."/>
            <person name="Arakane Y."/>
            <person name="Beeman R.W."/>
            <person name="Zhu Q."/>
            <person name="Hogenkamp D."/>
            <person name="Dixit R."/>
            <person name="Oppert B."/>
            <person name="Jiang H."/>
            <person name="Zou Z."/>
            <person name="Marshall J."/>
            <person name="Elpidina E."/>
            <person name="Vinokurov K."/>
            <person name="Oppert C."/>
            <person name="Zou Z."/>
            <person name="Evans J."/>
            <person name="Lu Z."/>
            <person name="Zhao P."/>
            <person name="Sumathipala N."/>
            <person name="Altincicek B."/>
            <person name="Vilcinskas A."/>
            <person name="Williams M."/>
            <person name="Hultmark D."/>
            <person name="Hetru C."/>
            <person name="Jiang H."/>
            <person name="Grimmelikhuijzen C.J."/>
            <person name="Hauser F."/>
            <person name="Cazzamali G."/>
            <person name="Williamson M."/>
            <person name="Park Y."/>
            <person name="Li B."/>
            <person name="Tanaka Y."/>
            <person name="Predel R."/>
            <person name="Neupert S."/>
            <person name="Schachtner J."/>
            <person name="Verleyen P."/>
            <person name="Raible F."/>
            <person name="Bork P."/>
            <person name="Friedrich M."/>
            <person name="Walden K.K."/>
            <person name="Robertson H.M."/>
            <person name="Angeli S."/>
            <person name="Foret S."/>
            <person name="Bucher G."/>
            <person name="Schuetz S."/>
            <person name="Maleszka R."/>
            <person name="Wimmer E.A."/>
            <person name="Beeman R.W."/>
            <person name="Lorenzen M."/>
            <person name="Tomoyasu Y."/>
            <person name="Miller S.C."/>
            <person name="Grossmann D."/>
            <person name="Bucher G."/>
        </authorList>
    </citation>
    <scope>NUCLEOTIDE SEQUENCE [LARGE SCALE GENOMIC DNA]</scope>
    <source>
        <strain evidence="2 3">Georgia GA2</strain>
    </source>
</reference>
<feature type="transmembrane region" description="Helical" evidence="1">
    <location>
        <begin position="167"/>
        <end position="187"/>
    </location>
</feature>
<evidence type="ECO:0000313" key="2">
    <source>
        <dbReference type="EMBL" id="EFA01103.2"/>
    </source>
</evidence>
<organism evidence="2 3">
    <name type="scientific">Tribolium castaneum</name>
    <name type="common">Red flour beetle</name>
    <dbReference type="NCBI Taxonomy" id="7070"/>
    <lineage>
        <taxon>Eukaryota</taxon>
        <taxon>Metazoa</taxon>
        <taxon>Ecdysozoa</taxon>
        <taxon>Arthropoda</taxon>
        <taxon>Hexapoda</taxon>
        <taxon>Insecta</taxon>
        <taxon>Pterygota</taxon>
        <taxon>Neoptera</taxon>
        <taxon>Endopterygota</taxon>
        <taxon>Coleoptera</taxon>
        <taxon>Polyphaga</taxon>
        <taxon>Cucujiformia</taxon>
        <taxon>Tenebrionidae</taxon>
        <taxon>Tenebrionidae incertae sedis</taxon>
        <taxon>Tribolium</taxon>
    </lineage>
</organism>
<protein>
    <submittedName>
        <fullName evidence="2">Uncharacterized protein</fullName>
    </submittedName>
</protein>
<evidence type="ECO:0000313" key="3">
    <source>
        <dbReference type="Proteomes" id="UP000007266"/>
    </source>
</evidence>
<reference evidence="2 3" key="2">
    <citation type="journal article" date="2010" name="Nucleic Acids Res.">
        <title>BeetleBase in 2010: revisions to provide comprehensive genomic information for Tribolium castaneum.</title>
        <authorList>
            <person name="Kim H.S."/>
            <person name="Murphy T."/>
            <person name="Xia J."/>
            <person name="Caragea D."/>
            <person name="Park Y."/>
            <person name="Beeman R.W."/>
            <person name="Lorenzen M.D."/>
            <person name="Butcher S."/>
            <person name="Manak J.R."/>
            <person name="Brown S.J."/>
        </authorList>
    </citation>
    <scope>GENOME REANNOTATION</scope>
    <source>
        <strain evidence="2 3">Georgia GA2</strain>
    </source>
</reference>
<gene>
    <name evidence="2" type="primary">AUGUSTUS-3.0.2_04028</name>
    <name evidence="2" type="ORF">TcasGA2_TC004028</name>
</gene>
<keyword evidence="1" id="KW-0472">Membrane</keyword>
<dbReference type="AlphaFoldDB" id="D6WIV8"/>
<keyword evidence="1" id="KW-1133">Transmembrane helix</keyword>
<accession>D6WIV8</accession>
<dbReference type="InParanoid" id="D6WIV8"/>
<keyword evidence="1" id="KW-0812">Transmembrane</keyword>
<proteinExistence type="predicted"/>
<dbReference type="FunCoup" id="D6WIV8">
    <property type="interactions" value="2"/>
</dbReference>
<dbReference type="Proteomes" id="UP000007266">
    <property type="component" value="Linkage group 3"/>
</dbReference>
<name>D6WIV8_TRICA</name>
<keyword evidence="3" id="KW-1185">Reference proteome</keyword>
<dbReference type="KEGG" id="tca:103314145"/>
<feature type="transmembrane region" description="Helical" evidence="1">
    <location>
        <begin position="20"/>
        <end position="38"/>
    </location>
</feature>
<sequence>MSFLTRGEMQFLKVAKFLGILQGFTYAILSLICIILYIKKDISFDVDSYMDTVSYYMYELFLSSRDYEIKLFKSQTMIPATFAIFAWIHFIFNLLWLGFSLNMSQQNHLKIAQKAKNWAVITLVVCLLDFITVVVLGADYGKCLDATKKSYISTNRIAMQQICANGFLPPLVIAAKGFTLWVVNLILAKKMFNWSKELRQRQGTGQVLVQPSVPVGFLTPQPQPVVPNAYVTQPQNVNRNQFEYPNVHIPEPDYHYQQNVQPHGRKY</sequence>
<evidence type="ECO:0000256" key="1">
    <source>
        <dbReference type="SAM" id="Phobius"/>
    </source>
</evidence>
<feature type="transmembrane region" description="Helical" evidence="1">
    <location>
        <begin position="77"/>
        <end position="97"/>
    </location>
</feature>
<dbReference type="HOGENOM" id="CLU_1074903_0_0_1"/>
<dbReference type="EMBL" id="KQ971336">
    <property type="protein sequence ID" value="EFA01103.2"/>
    <property type="molecule type" value="Genomic_DNA"/>
</dbReference>
<dbReference type="OrthoDB" id="10264154at2759"/>
<feature type="transmembrane region" description="Helical" evidence="1">
    <location>
        <begin position="118"/>
        <end position="138"/>
    </location>
</feature>
<dbReference type="STRING" id="7070.D6WIV8"/>